<dbReference type="Pfam" id="PF00465">
    <property type="entry name" value="Fe-ADH"/>
    <property type="match status" value="1"/>
</dbReference>
<dbReference type="EMBL" id="JBGOOS010000010">
    <property type="protein sequence ID" value="MEZ8208952.1"/>
    <property type="molecule type" value="Genomic_DNA"/>
</dbReference>
<dbReference type="EC" id="1.1.1.103" evidence="7"/>
<evidence type="ECO:0000259" key="6">
    <source>
        <dbReference type="Pfam" id="PF25137"/>
    </source>
</evidence>
<name>A0ABV4MH94_9VIBR</name>
<evidence type="ECO:0000256" key="2">
    <source>
        <dbReference type="ARBA" id="ARBA00007358"/>
    </source>
</evidence>
<sequence>MTSAFFIPTVNLMGAGCLKDATDSIQSQGFKKGLIVTDKILSQIGMVKQVQNLLSERDVETVVFDGTQPNPTIGNVNDGLALLADNECDFVISLGGGSPHDCAKGIALVAANGGKIGDYEGVDQSAKPMLPLIAINTTAGTASEMTRFCIITDEARHIKMAIVDKHTTPLISVNDPELMLAKPASLTAATGMDALTHAVEAYVSIAATPITDAVAIKAIELIQAHLRKAVENGDDIEAREQMAYAQFMAGMAFNNASLGYVHAMAHQLGGFYDLPHGVCNAILLPHVQRYNAQVCPQRLRDVAKAMGVDVEGMTDEQGAEAAIDAIVALAKDVGIPAGIQELGAKSEDIPTLADNALKDACGFTNPKQATHEEISAIFEAAM</sequence>
<dbReference type="InterPro" id="IPR018211">
    <property type="entry name" value="ADH_Fe_CS"/>
</dbReference>
<comment type="similarity">
    <text evidence="2">Belongs to the iron-containing alcohol dehydrogenase family.</text>
</comment>
<dbReference type="RefSeq" id="WP_371718592.1">
    <property type="nucleotide sequence ID" value="NZ_JBGOOF010000011.1"/>
</dbReference>
<dbReference type="NCBIfam" id="NF007363">
    <property type="entry name" value="PRK09860.1"/>
    <property type="match status" value="1"/>
</dbReference>
<dbReference type="GO" id="GO:0008743">
    <property type="term" value="F:L-threonine 3-dehydrogenase activity"/>
    <property type="evidence" value="ECO:0007669"/>
    <property type="project" value="UniProtKB-EC"/>
</dbReference>
<dbReference type="Proteomes" id="UP001569151">
    <property type="component" value="Unassembled WGS sequence"/>
</dbReference>
<dbReference type="SUPFAM" id="SSF56796">
    <property type="entry name" value="Dehydroquinate synthase-like"/>
    <property type="match status" value="1"/>
</dbReference>
<comment type="cofactor">
    <cofactor evidence="1">
        <name>Fe cation</name>
        <dbReference type="ChEBI" id="CHEBI:24875"/>
    </cofactor>
</comment>
<accession>A0ABV4MH94</accession>
<protein>
    <submittedName>
        <fullName evidence="7">L-threonine dehydrogenase</fullName>
        <ecNumber evidence="7">1.1.1.103</ecNumber>
    </submittedName>
</protein>
<dbReference type="InterPro" id="IPR001670">
    <property type="entry name" value="ADH_Fe/GldA"/>
</dbReference>
<dbReference type="PROSITE" id="PS00060">
    <property type="entry name" value="ADH_IRON_2"/>
    <property type="match status" value="1"/>
</dbReference>
<comment type="caution">
    <text evidence="7">The sequence shown here is derived from an EMBL/GenBank/DDBJ whole genome shotgun (WGS) entry which is preliminary data.</text>
</comment>
<dbReference type="Pfam" id="PF25137">
    <property type="entry name" value="ADH_Fe_C"/>
    <property type="match status" value="1"/>
</dbReference>
<feature type="domain" description="Fe-containing alcohol dehydrogenase-like C-terminal" evidence="6">
    <location>
        <begin position="187"/>
        <end position="382"/>
    </location>
</feature>
<dbReference type="PANTHER" id="PTHR11496">
    <property type="entry name" value="ALCOHOL DEHYDROGENASE"/>
    <property type="match status" value="1"/>
</dbReference>
<gene>
    <name evidence="7" type="primary">yiaY</name>
    <name evidence="7" type="ORF">ACED39_09190</name>
</gene>
<keyword evidence="4" id="KW-0520">NAD</keyword>
<dbReference type="InterPro" id="IPR039697">
    <property type="entry name" value="Alcohol_dehydrogenase_Fe"/>
</dbReference>
<dbReference type="Gene3D" id="3.40.50.1970">
    <property type="match status" value="1"/>
</dbReference>
<dbReference type="Gene3D" id="1.20.1090.10">
    <property type="entry name" value="Dehydroquinate synthase-like - alpha domain"/>
    <property type="match status" value="1"/>
</dbReference>
<dbReference type="InterPro" id="IPR056798">
    <property type="entry name" value="ADH_Fe_C"/>
</dbReference>
<evidence type="ECO:0000256" key="3">
    <source>
        <dbReference type="ARBA" id="ARBA00023002"/>
    </source>
</evidence>
<keyword evidence="3 7" id="KW-0560">Oxidoreductase</keyword>
<dbReference type="PANTHER" id="PTHR11496:SF102">
    <property type="entry name" value="ALCOHOL DEHYDROGENASE 4"/>
    <property type="match status" value="1"/>
</dbReference>
<reference evidence="7 8" key="1">
    <citation type="submission" date="2024-06" db="EMBL/GenBank/DDBJ databases">
        <authorList>
            <person name="Steensen K."/>
            <person name="Seneca J."/>
            <person name="Bartlau N."/>
            <person name="Yu A.X."/>
            <person name="Polz M.F."/>
        </authorList>
    </citation>
    <scope>NUCLEOTIDE SEQUENCE [LARGE SCALE GENOMIC DNA]</scope>
    <source>
        <strain evidence="7 8">1F146</strain>
    </source>
</reference>
<dbReference type="PROSITE" id="PS00913">
    <property type="entry name" value="ADH_IRON_1"/>
    <property type="match status" value="1"/>
</dbReference>
<keyword evidence="8" id="KW-1185">Reference proteome</keyword>
<evidence type="ECO:0000256" key="1">
    <source>
        <dbReference type="ARBA" id="ARBA00001962"/>
    </source>
</evidence>
<evidence type="ECO:0000313" key="7">
    <source>
        <dbReference type="EMBL" id="MEZ8208952.1"/>
    </source>
</evidence>
<organism evidence="7 8">
    <name type="scientific">Vibrio bivalvicida</name>
    <dbReference type="NCBI Taxonomy" id="1276888"/>
    <lineage>
        <taxon>Bacteria</taxon>
        <taxon>Pseudomonadati</taxon>
        <taxon>Pseudomonadota</taxon>
        <taxon>Gammaproteobacteria</taxon>
        <taxon>Vibrionales</taxon>
        <taxon>Vibrionaceae</taxon>
        <taxon>Vibrio</taxon>
        <taxon>Vibrio oreintalis group</taxon>
    </lineage>
</organism>
<evidence type="ECO:0000259" key="5">
    <source>
        <dbReference type="Pfam" id="PF00465"/>
    </source>
</evidence>
<feature type="domain" description="Alcohol dehydrogenase iron-type/glycerol dehydrogenase GldA" evidence="5">
    <location>
        <begin position="8"/>
        <end position="176"/>
    </location>
</feature>
<proteinExistence type="inferred from homology"/>
<dbReference type="CDD" id="cd08188">
    <property type="entry name" value="PDDH"/>
    <property type="match status" value="1"/>
</dbReference>
<evidence type="ECO:0000313" key="8">
    <source>
        <dbReference type="Proteomes" id="UP001569151"/>
    </source>
</evidence>
<evidence type="ECO:0000256" key="4">
    <source>
        <dbReference type="ARBA" id="ARBA00023027"/>
    </source>
</evidence>